<dbReference type="PANTHER" id="PTHR34696">
    <property type="entry name" value="PHOSPHORIBOSYLFORMYLGLYCINAMIDINE SYNTHASE SUBUNIT PURS"/>
    <property type="match status" value="1"/>
</dbReference>
<evidence type="ECO:0000256" key="5">
    <source>
        <dbReference type="ARBA" id="ARBA00022840"/>
    </source>
</evidence>
<dbReference type="GO" id="GO:0005524">
    <property type="term" value="F:ATP binding"/>
    <property type="evidence" value="ECO:0007669"/>
    <property type="project" value="UniProtKB-KW"/>
</dbReference>
<keyword evidence="1" id="KW-0963">Cytoplasm</keyword>
<keyword evidence="5" id="KW-0067">ATP-binding</keyword>
<keyword evidence="4" id="KW-0658">Purine biosynthesis</keyword>
<evidence type="ECO:0000313" key="6">
    <source>
        <dbReference type="EMBL" id="SUZ83339.1"/>
    </source>
</evidence>
<dbReference type="InterPro" id="IPR003850">
    <property type="entry name" value="PurS"/>
</dbReference>
<gene>
    <name evidence="6" type="ORF">METZ01_LOCUS36193</name>
</gene>
<keyword evidence="2" id="KW-0436">Ligase</keyword>
<evidence type="ECO:0000256" key="2">
    <source>
        <dbReference type="ARBA" id="ARBA00022598"/>
    </source>
</evidence>
<organism evidence="6">
    <name type="scientific">marine metagenome</name>
    <dbReference type="NCBI Taxonomy" id="408172"/>
    <lineage>
        <taxon>unclassified sequences</taxon>
        <taxon>metagenomes</taxon>
        <taxon>ecological metagenomes</taxon>
    </lineage>
</organism>
<reference evidence="6" key="1">
    <citation type="submission" date="2018-05" db="EMBL/GenBank/DDBJ databases">
        <authorList>
            <person name="Lanie J.A."/>
            <person name="Ng W.-L."/>
            <person name="Kazmierczak K.M."/>
            <person name="Andrzejewski T.M."/>
            <person name="Davidsen T.M."/>
            <person name="Wayne K.J."/>
            <person name="Tettelin H."/>
            <person name="Glass J.I."/>
            <person name="Rusch D."/>
            <person name="Podicherti R."/>
            <person name="Tsui H.-C.T."/>
            <person name="Winkler M.E."/>
        </authorList>
    </citation>
    <scope>NUCLEOTIDE SEQUENCE</scope>
</reference>
<dbReference type="NCBIfam" id="NF004630">
    <property type="entry name" value="PRK05974.1"/>
    <property type="match status" value="1"/>
</dbReference>
<dbReference type="HAMAP" id="MF_01926">
    <property type="entry name" value="PurS"/>
    <property type="match status" value="1"/>
</dbReference>
<dbReference type="EMBL" id="UINC01001546">
    <property type="protein sequence ID" value="SUZ83339.1"/>
    <property type="molecule type" value="Genomic_DNA"/>
</dbReference>
<dbReference type="AlphaFoldDB" id="A0A381QXK5"/>
<protein>
    <recommendedName>
        <fullName evidence="7">Phosphoribosylformylglycinamidine synthase, purS protein</fullName>
    </recommendedName>
</protein>
<accession>A0A381QXK5</accession>
<dbReference type="PANTHER" id="PTHR34696:SF1">
    <property type="entry name" value="PHOSPHORIBOSYLFORMYLGLYCINAMIDINE SYNTHASE SUBUNIT PURS"/>
    <property type="match status" value="1"/>
</dbReference>
<evidence type="ECO:0008006" key="7">
    <source>
        <dbReference type="Google" id="ProtNLM"/>
    </source>
</evidence>
<evidence type="ECO:0000256" key="3">
    <source>
        <dbReference type="ARBA" id="ARBA00022741"/>
    </source>
</evidence>
<dbReference type="GO" id="GO:0006164">
    <property type="term" value="P:purine nucleotide biosynthetic process"/>
    <property type="evidence" value="ECO:0007669"/>
    <property type="project" value="UniProtKB-KW"/>
</dbReference>
<dbReference type="Pfam" id="PF02700">
    <property type="entry name" value="PurS"/>
    <property type="match status" value="1"/>
</dbReference>
<dbReference type="NCBIfam" id="TIGR00302">
    <property type="entry name" value="phosphoribosylformylglycinamidine synthase subunit PurS"/>
    <property type="match status" value="1"/>
</dbReference>
<dbReference type="InterPro" id="IPR036604">
    <property type="entry name" value="PurS-like_sf"/>
</dbReference>
<dbReference type="GO" id="GO:0016874">
    <property type="term" value="F:ligase activity"/>
    <property type="evidence" value="ECO:0007669"/>
    <property type="project" value="UniProtKB-KW"/>
</dbReference>
<keyword evidence="3" id="KW-0547">Nucleotide-binding</keyword>
<evidence type="ECO:0000256" key="1">
    <source>
        <dbReference type="ARBA" id="ARBA00022490"/>
    </source>
</evidence>
<name>A0A381QXK5_9ZZZZ</name>
<dbReference type="Gene3D" id="3.30.1280.10">
    <property type="entry name" value="Phosphoribosylformylglycinamidine synthase subunit PurS"/>
    <property type="match status" value="1"/>
</dbReference>
<sequence>MYQARIYVTLKSTVNDPQGVTVLSSLHRLGFASAGDVRVGKYLLVNVDETDRANAESSVAEMCQKLLANPVIEEFRFDLEEIPAPAPSS</sequence>
<dbReference type="SUPFAM" id="SSF82697">
    <property type="entry name" value="PurS-like"/>
    <property type="match status" value="1"/>
</dbReference>
<evidence type="ECO:0000256" key="4">
    <source>
        <dbReference type="ARBA" id="ARBA00022755"/>
    </source>
</evidence>
<proteinExistence type="inferred from homology"/>